<protein>
    <submittedName>
        <fullName evidence="1">Uncharacterized protein</fullName>
    </submittedName>
</protein>
<sequence length="503" mass="55514">MAVCAQGWADVSFHGSSQIPTPNMDVLAADGIVLNNYYVQPMCTPSRAALMTGLYPIHTGMQSMVIQVAEAWGLPLQFKLMPQYFKDLGYATHMVGKWHLGYLQDEYTPTYRGFDTFYGYYNGEEDYYNHTIKEGEHLGLDFWEGVGSSNNESGHYSTTLFTEKAVNLIKRHNASEPFFMYLSHQAPHGGVEVPLAAPEENIEKFSYIGEENRTVYAAMVDVLDESVGAVVEALHEAGMLENTVLVFSSDNGGAPSGIHASCGCNWPLRGSKGTMWEGASRAAAFLWSPLLATRGRVSQQLMHVADWLPTLYSAAGGDPATLQHLDGIDMWRHLSEDLSSPRTDILYNIDPVSNTAALRQGDYKLVLGTASGGRSDERTPIPGSPRPDEDLDLLTARSKAADALRLFYKNASRTQASAQWRQKTSLRCDESGEPSNFVSGAPPYLFDLAKDPCELHNLASTELVASLKRKLEEYEATSMSPRLRPVDPKAFPELHGGLWAPWE</sequence>
<gene>
    <name evidence="1" type="ORF">HPB50_020233</name>
</gene>
<accession>A0ACB7SWN5</accession>
<keyword evidence="2" id="KW-1185">Reference proteome</keyword>
<dbReference type="EMBL" id="CM023482">
    <property type="protein sequence ID" value="KAH6939632.1"/>
    <property type="molecule type" value="Genomic_DNA"/>
</dbReference>
<reference evidence="1" key="1">
    <citation type="submission" date="2020-05" db="EMBL/GenBank/DDBJ databases">
        <title>Large-scale comparative analyses of tick genomes elucidate their genetic diversity and vector capacities.</title>
        <authorList>
            <person name="Jia N."/>
            <person name="Wang J."/>
            <person name="Shi W."/>
            <person name="Du L."/>
            <person name="Sun Y."/>
            <person name="Zhan W."/>
            <person name="Jiang J."/>
            <person name="Wang Q."/>
            <person name="Zhang B."/>
            <person name="Ji P."/>
            <person name="Sakyi L.B."/>
            <person name="Cui X."/>
            <person name="Yuan T."/>
            <person name="Jiang B."/>
            <person name="Yang W."/>
            <person name="Lam T.T.-Y."/>
            <person name="Chang Q."/>
            <person name="Ding S."/>
            <person name="Wang X."/>
            <person name="Zhu J."/>
            <person name="Ruan X."/>
            <person name="Zhao L."/>
            <person name="Wei J."/>
            <person name="Que T."/>
            <person name="Du C."/>
            <person name="Cheng J."/>
            <person name="Dai P."/>
            <person name="Han X."/>
            <person name="Huang E."/>
            <person name="Gao Y."/>
            <person name="Liu J."/>
            <person name="Shao H."/>
            <person name="Ye R."/>
            <person name="Li L."/>
            <person name="Wei W."/>
            <person name="Wang X."/>
            <person name="Wang C."/>
            <person name="Yang T."/>
            <person name="Huo Q."/>
            <person name="Li W."/>
            <person name="Guo W."/>
            <person name="Chen H."/>
            <person name="Zhou L."/>
            <person name="Ni X."/>
            <person name="Tian J."/>
            <person name="Zhou Y."/>
            <person name="Sheng Y."/>
            <person name="Liu T."/>
            <person name="Pan Y."/>
            <person name="Xia L."/>
            <person name="Li J."/>
            <person name="Zhao F."/>
            <person name="Cao W."/>
        </authorList>
    </citation>
    <scope>NUCLEOTIDE SEQUENCE</scope>
    <source>
        <strain evidence="1">Hyas-2018</strain>
    </source>
</reference>
<evidence type="ECO:0000313" key="2">
    <source>
        <dbReference type="Proteomes" id="UP000821845"/>
    </source>
</evidence>
<organism evidence="1 2">
    <name type="scientific">Hyalomma asiaticum</name>
    <name type="common">Tick</name>
    <dbReference type="NCBI Taxonomy" id="266040"/>
    <lineage>
        <taxon>Eukaryota</taxon>
        <taxon>Metazoa</taxon>
        <taxon>Ecdysozoa</taxon>
        <taxon>Arthropoda</taxon>
        <taxon>Chelicerata</taxon>
        <taxon>Arachnida</taxon>
        <taxon>Acari</taxon>
        <taxon>Parasitiformes</taxon>
        <taxon>Ixodida</taxon>
        <taxon>Ixodoidea</taxon>
        <taxon>Ixodidae</taxon>
        <taxon>Hyalomminae</taxon>
        <taxon>Hyalomma</taxon>
    </lineage>
</organism>
<proteinExistence type="predicted"/>
<evidence type="ECO:0000313" key="1">
    <source>
        <dbReference type="EMBL" id="KAH6939632.1"/>
    </source>
</evidence>
<comment type="caution">
    <text evidence="1">The sequence shown here is derived from an EMBL/GenBank/DDBJ whole genome shotgun (WGS) entry which is preliminary data.</text>
</comment>
<dbReference type="Proteomes" id="UP000821845">
    <property type="component" value="Chromosome 2"/>
</dbReference>
<name>A0ACB7SWN5_HYAAI</name>